<proteinExistence type="predicted"/>
<reference evidence="1" key="1">
    <citation type="submission" date="2014-11" db="EMBL/GenBank/DDBJ databases">
        <authorList>
            <person name="Amaro Gonzalez C."/>
        </authorList>
    </citation>
    <scope>NUCLEOTIDE SEQUENCE</scope>
</reference>
<sequence length="12" mass="1301">MRSSGGPWRGPL</sequence>
<protein>
    <submittedName>
        <fullName evidence="1">Uncharacterized protein</fullName>
    </submittedName>
</protein>
<organism evidence="1">
    <name type="scientific">Anguilla anguilla</name>
    <name type="common">European freshwater eel</name>
    <name type="synonym">Muraena anguilla</name>
    <dbReference type="NCBI Taxonomy" id="7936"/>
    <lineage>
        <taxon>Eukaryota</taxon>
        <taxon>Metazoa</taxon>
        <taxon>Chordata</taxon>
        <taxon>Craniata</taxon>
        <taxon>Vertebrata</taxon>
        <taxon>Euteleostomi</taxon>
        <taxon>Actinopterygii</taxon>
        <taxon>Neopterygii</taxon>
        <taxon>Teleostei</taxon>
        <taxon>Anguilliformes</taxon>
        <taxon>Anguillidae</taxon>
        <taxon>Anguilla</taxon>
    </lineage>
</organism>
<dbReference type="EMBL" id="GBXM01096280">
    <property type="protein sequence ID" value="JAH12297.1"/>
    <property type="molecule type" value="Transcribed_RNA"/>
</dbReference>
<name>A0A0E9Q711_ANGAN</name>
<reference evidence="1" key="2">
    <citation type="journal article" date="2015" name="Fish Shellfish Immunol.">
        <title>Early steps in the European eel (Anguilla anguilla)-Vibrio vulnificus interaction in the gills: Role of the RtxA13 toxin.</title>
        <authorList>
            <person name="Callol A."/>
            <person name="Pajuelo D."/>
            <person name="Ebbesson L."/>
            <person name="Teles M."/>
            <person name="MacKenzie S."/>
            <person name="Amaro C."/>
        </authorList>
    </citation>
    <scope>NUCLEOTIDE SEQUENCE</scope>
</reference>
<accession>A0A0E9Q711</accession>
<evidence type="ECO:0000313" key="1">
    <source>
        <dbReference type="EMBL" id="JAH12297.1"/>
    </source>
</evidence>